<evidence type="ECO:0000256" key="1">
    <source>
        <dbReference type="SAM" id="MobiDB-lite"/>
    </source>
</evidence>
<feature type="chain" id="PRO_5040191237" evidence="2">
    <location>
        <begin position="25"/>
        <end position="273"/>
    </location>
</feature>
<feature type="signal peptide" evidence="2">
    <location>
        <begin position="1"/>
        <end position="24"/>
    </location>
</feature>
<evidence type="ECO:0000313" key="3">
    <source>
        <dbReference type="EMBL" id="KAF2196577.1"/>
    </source>
</evidence>
<feature type="region of interest" description="Disordered" evidence="1">
    <location>
        <begin position="191"/>
        <end position="210"/>
    </location>
</feature>
<keyword evidence="4" id="KW-1185">Reference proteome</keyword>
<evidence type="ECO:0000256" key="2">
    <source>
        <dbReference type="SAM" id="SignalP"/>
    </source>
</evidence>
<keyword evidence="2" id="KW-0732">Signal</keyword>
<reference evidence="3" key="1">
    <citation type="journal article" date="2020" name="Stud. Mycol.">
        <title>101 Dothideomycetes genomes: a test case for predicting lifestyles and emergence of pathogens.</title>
        <authorList>
            <person name="Haridas S."/>
            <person name="Albert R."/>
            <person name="Binder M."/>
            <person name="Bloem J."/>
            <person name="Labutti K."/>
            <person name="Salamov A."/>
            <person name="Andreopoulos B."/>
            <person name="Baker S."/>
            <person name="Barry K."/>
            <person name="Bills G."/>
            <person name="Bluhm B."/>
            <person name="Cannon C."/>
            <person name="Castanera R."/>
            <person name="Culley D."/>
            <person name="Daum C."/>
            <person name="Ezra D."/>
            <person name="Gonzalez J."/>
            <person name="Henrissat B."/>
            <person name="Kuo A."/>
            <person name="Liang C."/>
            <person name="Lipzen A."/>
            <person name="Lutzoni F."/>
            <person name="Magnuson J."/>
            <person name="Mondo S."/>
            <person name="Nolan M."/>
            <person name="Ohm R."/>
            <person name="Pangilinan J."/>
            <person name="Park H.-J."/>
            <person name="Ramirez L."/>
            <person name="Alfaro M."/>
            <person name="Sun H."/>
            <person name="Tritt A."/>
            <person name="Yoshinaga Y."/>
            <person name="Zwiers L.-H."/>
            <person name="Turgeon B."/>
            <person name="Goodwin S."/>
            <person name="Spatafora J."/>
            <person name="Crous P."/>
            <person name="Grigoriev I."/>
        </authorList>
    </citation>
    <scope>NUCLEOTIDE SEQUENCE</scope>
    <source>
        <strain evidence="3">ATCC 74209</strain>
    </source>
</reference>
<comment type="caution">
    <text evidence="3">The sequence shown here is derived from an EMBL/GenBank/DDBJ whole genome shotgun (WGS) entry which is preliminary data.</text>
</comment>
<dbReference type="EMBL" id="ML994363">
    <property type="protein sequence ID" value="KAF2196577.1"/>
    <property type="molecule type" value="Genomic_DNA"/>
</dbReference>
<dbReference type="Proteomes" id="UP000799536">
    <property type="component" value="Unassembled WGS sequence"/>
</dbReference>
<protein>
    <submittedName>
        <fullName evidence="3">Uncharacterized protein</fullName>
    </submittedName>
</protein>
<gene>
    <name evidence="3" type="ORF">GQ43DRAFT_484836</name>
</gene>
<sequence length="273" mass="29277">MAPPRSLSLFSILLLATLFSNVRAEDESGDRGAGKKISRRQIVTYECNNPTWIPVCPEPLPCVPPGAICCEPLKYTMPPATCPAGTTPFATALPSNPTTSSPLTLITTPPLVVSTPPPIIEAEWYTWAFTYYYYYYYWTYYAVQRTTVLVSTETTWYTTVSFTATNSFQASQIATSYSKSIEAAVTKQTATPTVGTPTAGPTVTPTIGTATSTVQPTTKETTKTTNVVIMPSPAVNATVSTTPPPLFTGGVGLLRVRMGLGFANLGAVMMVLL</sequence>
<evidence type="ECO:0000313" key="4">
    <source>
        <dbReference type="Proteomes" id="UP000799536"/>
    </source>
</evidence>
<proteinExistence type="predicted"/>
<accession>A0A9P4JBS8</accession>
<organism evidence="3 4">
    <name type="scientific">Delitschia confertaspora ATCC 74209</name>
    <dbReference type="NCBI Taxonomy" id="1513339"/>
    <lineage>
        <taxon>Eukaryota</taxon>
        <taxon>Fungi</taxon>
        <taxon>Dikarya</taxon>
        <taxon>Ascomycota</taxon>
        <taxon>Pezizomycotina</taxon>
        <taxon>Dothideomycetes</taxon>
        <taxon>Pleosporomycetidae</taxon>
        <taxon>Pleosporales</taxon>
        <taxon>Delitschiaceae</taxon>
        <taxon>Delitschia</taxon>
    </lineage>
</organism>
<dbReference type="AlphaFoldDB" id="A0A9P4JBS8"/>
<name>A0A9P4JBS8_9PLEO</name>